<comment type="similarity">
    <text evidence="1">Belongs to the type-I restriction system S methylase family.</text>
</comment>
<proteinExistence type="inferred from homology"/>
<keyword evidence="2" id="KW-0680">Restriction system</keyword>
<keyword evidence="3" id="KW-0238">DNA-binding</keyword>
<sequence>MTDEVLEVCDASAGYARQMDRPAVPEGYRDTEIGIIPEDWEVSAARQKGEILAGKALAINAPGEQRPYLRTKNVLDGRIDITDVLKMPMTDEQFRQFQVRNGDVLLNEGQSLELVGRCSIYNDEYPEPCAIQNALLRFRARSGVCENFASHLFRHCQQTGVFSRISLQTTSVAHLGSTRFGRLRLAWPTEAEQRAIATALSDVDSLLGSLDRLIAKKRDIKQAAMQQLLTGETRLPGFEGACETKTLEEIADIRSGGTPSTTNQDLWNGGVAWCTPTDITALHGRKHLTETERTISQKGLQASSAEVIPPNSIIMTTRATIGECAINTIPMTTNQGFKNLIPLNADSEFLFYLMTTQKQLLLQLCGGSTFLEVGKKQLQTFKVTLPSDIEEQAAIATVLSDMDAELEALEQRRSKTAELKQGMMQELLTGRTRLV</sequence>
<organism evidence="6 7">
    <name type="scientific">Halomonas ventosae</name>
    <dbReference type="NCBI Taxonomy" id="229007"/>
    <lineage>
        <taxon>Bacteria</taxon>
        <taxon>Pseudomonadati</taxon>
        <taxon>Pseudomonadota</taxon>
        <taxon>Gammaproteobacteria</taxon>
        <taxon>Oceanospirillales</taxon>
        <taxon>Halomonadaceae</taxon>
        <taxon>Halomonas</taxon>
    </lineage>
</organism>
<evidence type="ECO:0000313" key="7">
    <source>
        <dbReference type="Proteomes" id="UP000295150"/>
    </source>
</evidence>
<dbReference type="PANTHER" id="PTHR30408:SF12">
    <property type="entry name" value="TYPE I RESTRICTION ENZYME MJAVIII SPECIFICITY SUBUNIT"/>
    <property type="match status" value="1"/>
</dbReference>
<dbReference type="GO" id="GO:0003677">
    <property type="term" value="F:DNA binding"/>
    <property type="evidence" value="ECO:0007669"/>
    <property type="project" value="UniProtKB-KW"/>
</dbReference>
<protein>
    <submittedName>
        <fullName evidence="6">Type I restriction enzyme S subunit</fullName>
    </submittedName>
</protein>
<dbReference type="OrthoDB" id="398435at2"/>
<dbReference type="Gene3D" id="1.10.287.1120">
    <property type="entry name" value="Bipartite methylase S protein"/>
    <property type="match status" value="1"/>
</dbReference>
<evidence type="ECO:0000256" key="2">
    <source>
        <dbReference type="ARBA" id="ARBA00022747"/>
    </source>
</evidence>
<reference evidence="6 7" key="1">
    <citation type="submission" date="2019-03" db="EMBL/GenBank/DDBJ databases">
        <title>Freshwater and sediment microbial communities from various areas in North America, analyzing microbe dynamics in response to fracking.</title>
        <authorList>
            <person name="Lamendella R."/>
        </authorList>
    </citation>
    <scope>NUCLEOTIDE SEQUENCE [LARGE SCALE GENOMIC DNA]</scope>
    <source>
        <strain evidence="6 7">1_TX</strain>
    </source>
</reference>
<dbReference type="InterPro" id="IPR000055">
    <property type="entry name" value="Restrct_endonuc_typeI_TRD"/>
</dbReference>
<keyword evidence="4" id="KW-0175">Coiled coil</keyword>
<dbReference type="SUPFAM" id="SSF116734">
    <property type="entry name" value="DNA methylase specificity domain"/>
    <property type="match status" value="2"/>
</dbReference>
<dbReference type="Proteomes" id="UP000295150">
    <property type="component" value="Unassembled WGS sequence"/>
</dbReference>
<dbReference type="AlphaFoldDB" id="A0A4R6HJ11"/>
<dbReference type="PANTHER" id="PTHR30408">
    <property type="entry name" value="TYPE-1 RESTRICTION ENZYME ECOKI SPECIFICITY PROTEIN"/>
    <property type="match status" value="1"/>
</dbReference>
<accession>A0A4R6HJ11</accession>
<dbReference type="CDD" id="cd17273">
    <property type="entry name" value="RMtype1_S_EcoJA69PI-TRD1-CR1_like"/>
    <property type="match status" value="1"/>
</dbReference>
<evidence type="ECO:0000256" key="1">
    <source>
        <dbReference type="ARBA" id="ARBA00010923"/>
    </source>
</evidence>
<gene>
    <name evidence="6" type="ORF">DFO68_107122</name>
</gene>
<comment type="caution">
    <text evidence="6">The sequence shown here is derived from an EMBL/GenBank/DDBJ whole genome shotgun (WGS) entry which is preliminary data.</text>
</comment>
<dbReference type="GO" id="GO:0009307">
    <property type="term" value="P:DNA restriction-modification system"/>
    <property type="evidence" value="ECO:0007669"/>
    <property type="project" value="UniProtKB-KW"/>
</dbReference>
<dbReference type="InterPro" id="IPR044946">
    <property type="entry name" value="Restrct_endonuc_typeI_TRD_sf"/>
</dbReference>
<keyword evidence="7" id="KW-1185">Reference proteome</keyword>
<dbReference type="Gene3D" id="3.90.220.20">
    <property type="entry name" value="DNA methylase specificity domains"/>
    <property type="match status" value="2"/>
</dbReference>
<dbReference type="Pfam" id="PF01420">
    <property type="entry name" value="Methylase_S"/>
    <property type="match status" value="1"/>
</dbReference>
<evidence type="ECO:0000256" key="3">
    <source>
        <dbReference type="ARBA" id="ARBA00023125"/>
    </source>
</evidence>
<evidence type="ECO:0000256" key="4">
    <source>
        <dbReference type="SAM" id="Coils"/>
    </source>
</evidence>
<feature type="coiled-coil region" evidence="4">
    <location>
        <begin position="399"/>
        <end position="426"/>
    </location>
</feature>
<name>A0A4R6HJ11_9GAMM</name>
<dbReference type="EMBL" id="SNWH01000007">
    <property type="protein sequence ID" value="TDO08720.1"/>
    <property type="molecule type" value="Genomic_DNA"/>
</dbReference>
<feature type="domain" description="Type I restriction modification DNA specificity" evidence="5">
    <location>
        <begin position="243"/>
        <end position="414"/>
    </location>
</feature>
<evidence type="ECO:0000313" key="6">
    <source>
        <dbReference type="EMBL" id="TDO08720.1"/>
    </source>
</evidence>
<dbReference type="InterPro" id="IPR052021">
    <property type="entry name" value="Type-I_RS_S_subunit"/>
</dbReference>
<evidence type="ECO:0000259" key="5">
    <source>
        <dbReference type="Pfam" id="PF01420"/>
    </source>
</evidence>
<dbReference type="RefSeq" id="WP_133483096.1">
    <property type="nucleotide sequence ID" value="NZ_SNWH01000007.1"/>
</dbReference>